<gene>
    <name evidence="1" type="ORF">H9874_06690</name>
</gene>
<name>A0A9D1R0Z3_9BACT</name>
<comment type="caution">
    <text evidence="1">The sequence shown here is derived from an EMBL/GenBank/DDBJ whole genome shotgun (WGS) entry which is preliminary data.</text>
</comment>
<dbReference type="AlphaFoldDB" id="A0A9D1R0Z3"/>
<evidence type="ECO:0000313" key="2">
    <source>
        <dbReference type="Proteomes" id="UP000824264"/>
    </source>
</evidence>
<reference evidence="1" key="1">
    <citation type="journal article" date="2021" name="PeerJ">
        <title>Extensive microbial diversity within the chicken gut microbiome revealed by metagenomics and culture.</title>
        <authorList>
            <person name="Gilroy R."/>
            <person name="Ravi A."/>
            <person name="Getino M."/>
            <person name="Pursley I."/>
            <person name="Horton D.L."/>
            <person name="Alikhan N.F."/>
            <person name="Baker D."/>
            <person name="Gharbi K."/>
            <person name="Hall N."/>
            <person name="Watson M."/>
            <person name="Adriaenssens E.M."/>
            <person name="Foster-Nyarko E."/>
            <person name="Jarju S."/>
            <person name="Secka A."/>
            <person name="Antonio M."/>
            <person name="Oren A."/>
            <person name="Chaudhuri R.R."/>
            <person name="La Ragione R."/>
            <person name="Hildebrand F."/>
            <person name="Pallen M.J."/>
        </authorList>
    </citation>
    <scope>NUCLEOTIDE SEQUENCE</scope>
    <source>
        <strain evidence="1">ChiSxjej5B17-1746</strain>
    </source>
</reference>
<protein>
    <submittedName>
        <fullName evidence="1">Uncharacterized protein</fullName>
    </submittedName>
</protein>
<organism evidence="1 2">
    <name type="scientific">Candidatus Bilophila faecipullorum</name>
    <dbReference type="NCBI Taxonomy" id="2838482"/>
    <lineage>
        <taxon>Bacteria</taxon>
        <taxon>Pseudomonadati</taxon>
        <taxon>Thermodesulfobacteriota</taxon>
        <taxon>Desulfovibrionia</taxon>
        <taxon>Desulfovibrionales</taxon>
        <taxon>Desulfovibrionaceae</taxon>
        <taxon>Bilophila</taxon>
    </lineage>
</organism>
<dbReference type="Gene3D" id="2.40.160.170">
    <property type="match status" value="1"/>
</dbReference>
<dbReference type="Proteomes" id="UP000824264">
    <property type="component" value="Unassembled WGS sequence"/>
</dbReference>
<evidence type="ECO:0000313" key="1">
    <source>
        <dbReference type="EMBL" id="HIW78815.1"/>
    </source>
</evidence>
<proteinExistence type="predicted"/>
<dbReference type="EMBL" id="DXGI01000248">
    <property type="protein sequence ID" value="HIW78815.1"/>
    <property type="molecule type" value="Genomic_DNA"/>
</dbReference>
<sequence>GAAVYPFENSIKLKGIKYKADNSSYNVSLLADVYPFENGLRFTAGAYYFKMKAKITTSIDAVNPLYEELINQSKGTALWQRVAPYAGLGWQSDAKESGLGWHFSLGALYMGKAHVSFQLPDVYIPQRYVSRIEKKKESIRDKVHDYTWYPVLTAGFTWRF</sequence>
<accession>A0A9D1R0Z3</accession>
<feature type="non-terminal residue" evidence="1">
    <location>
        <position position="1"/>
    </location>
</feature>
<reference evidence="1" key="2">
    <citation type="submission" date="2021-04" db="EMBL/GenBank/DDBJ databases">
        <authorList>
            <person name="Gilroy R."/>
        </authorList>
    </citation>
    <scope>NUCLEOTIDE SEQUENCE</scope>
    <source>
        <strain evidence="1">ChiSxjej5B17-1746</strain>
    </source>
</reference>